<sequence>MGNPARSGKLRVAERVLSGWRAGGHKALLFCQTQQMLDIVEKLARRAGWAYHRMDGSTPVAARGRLINDFNTSPAVFLFLLTTKWAAWGST</sequence>
<dbReference type="InterPro" id="IPR027417">
    <property type="entry name" value="P-loop_NTPase"/>
</dbReference>
<dbReference type="PANTHER" id="PTHR45629:SF7">
    <property type="entry name" value="DNA EXCISION REPAIR PROTEIN ERCC-6-RELATED"/>
    <property type="match status" value="1"/>
</dbReference>
<evidence type="ECO:0000256" key="1">
    <source>
        <dbReference type="ARBA" id="ARBA00022801"/>
    </source>
</evidence>
<comment type="caution">
    <text evidence="3">The sequence shown here is derived from an EMBL/GenBank/DDBJ whole genome shotgun (WGS) entry which is preliminary data.</text>
</comment>
<dbReference type="STRING" id="33097.A0A150GQJ3"/>
<evidence type="ECO:0000313" key="3">
    <source>
        <dbReference type="EMBL" id="KXZ52109.1"/>
    </source>
</evidence>
<dbReference type="InterPro" id="IPR001650">
    <property type="entry name" value="Helicase_C-like"/>
</dbReference>
<feature type="domain" description="Helicase C-terminal" evidence="2">
    <location>
        <begin position="9"/>
        <end position="89"/>
    </location>
</feature>
<protein>
    <recommendedName>
        <fullName evidence="2">Helicase C-terminal domain-containing protein</fullName>
    </recommendedName>
</protein>
<dbReference type="Gene3D" id="3.40.50.300">
    <property type="entry name" value="P-loop containing nucleotide triphosphate hydrolases"/>
    <property type="match status" value="1"/>
</dbReference>
<name>A0A150GQJ3_GONPE</name>
<organism evidence="3 4">
    <name type="scientific">Gonium pectorale</name>
    <name type="common">Green alga</name>
    <dbReference type="NCBI Taxonomy" id="33097"/>
    <lineage>
        <taxon>Eukaryota</taxon>
        <taxon>Viridiplantae</taxon>
        <taxon>Chlorophyta</taxon>
        <taxon>core chlorophytes</taxon>
        <taxon>Chlorophyceae</taxon>
        <taxon>CS clade</taxon>
        <taxon>Chlamydomonadales</taxon>
        <taxon>Volvocaceae</taxon>
        <taxon>Gonium</taxon>
    </lineage>
</organism>
<proteinExistence type="predicted"/>
<gene>
    <name evidence="3" type="ORF">GPECTOR_10g1132</name>
</gene>
<dbReference type="PANTHER" id="PTHR45629">
    <property type="entry name" value="SNF2/RAD54 FAMILY MEMBER"/>
    <property type="match status" value="1"/>
</dbReference>
<dbReference type="OrthoDB" id="413460at2759"/>
<dbReference type="GO" id="GO:0005634">
    <property type="term" value="C:nucleus"/>
    <property type="evidence" value="ECO:0007669"/>
    <property type="project" value="TreeGrafter"/>
</dbReference>
<dbReference type="SUPFAM" id="SSF52540">
    <property type="entry name" value="P-loop containing nucleoside triphosphate hydrolases"/>
    <property type="match status" value="1"/>
</dbReference>
<dbReference type="Proteomes" id="UP000075714">
    <property type="component" value="Unassembled WGS sequence"/>
</dbReference>
<dbReference type="GO" id="GO:0016787">
    <property type="term" value="F:hydrolase activity"/>
    <property type="evidence" value="ECO:0007669"/>
    <property type="project" value="UniProtKB-KW"/>
</dbReference>
<dbReference type="CDD" id="cd18793">
    <property type="entry name" value="SF2_C_SNF"/>
    <property type="match status" value="1"/>
</dbReference>
<dbReference type="GO" id="GO:0008094">
    <property type="term" value="F:ATP-dependent activity, acting on DNA"/>
    <property type="evidence" value="ECO:0007669"/>
    <property type="project" value="TreeGrafter"/>
</dbReference>
<dbReference type="EMBL" id="LSYV01000011">
    <property type="protein sequence ID" value="KXZ52109.1"/>
    <property type="molecule type" value="Genomic_DNA"/>
</dbReference>
<dbReference type="Pfam" id="PF00271">
    <property type="entry name" value="Helicase_C"/>
    <property type="match status" value="1"/>
</dbReference>
<dbReference type="InterPro" id="IPR050496">
    <property type="entry name" value="SNF2_RAD54_helicase_repair"/>
</dbReference>
<accession>A0A150GQJ3</accession>
<keyword evidence="1" id="KW-0378">Hydrolase</keyword>
<reference evidence="4" key="1">
    <citation type="journal article" date="2016" name="Nat. Commun.">
        <title>The Gonium pectorale genome demonstrates co-option of cell cycle regulation during the evolution of multicellularity.</title>
        <authorList>
            <person name="Hanschen E.R."/>
            <person name="Marriage T.N."/>
            <person name="Ferris P.J."/>
            <person name="Hamaji T."/>
            <person name="Toyoda A."/>
            <person name="Fujiyama A."/>
            <person name="Neme R."/>
            <person name="Noguchi H."/>
            <person name="Minakuchi Y."/>
            <person name="Suzuki M."/>
            <person name="Kawai-Toyooka H."/>
            <person name="Smith D.R."/>
            <person name="Sparks H."/>
            <person name="Anderson J."/>
            <person name="Bakaric R."/>
            <person name="Luria V."/>
            <person name="Karger A."/>
            <person name="Kirschner M.W."/>
            <person name="Durand P.M."/>
            <person name="Michod R.E."/>
            <person name="Nozaki H."/>
            <person name="Olson B.J."/>
        </authorList>
    </citation>
    <scope>NUCLEOTIDE SEQUENCE [LARGE SCALE GENOMIC DNA]</scope>
    <source>
        <strain evidence="4">NIES-2863</strain>
    </source>
</reference>
<dbReference type="AlphaFoldDB" id="A0A150GQJ3"/>
<keyword evidence="4" id="KW-1185">Reference proteome</keyword>
<dbReference type="InterPro" id="IPR049730">
    <property type="entry name" value="SNF2/RAD54-like_C"/>
</dbReference>
<evidence type="ECO:0000313" key="4">
    <source>
        <dbReference type="Proteomes" id="UP000075714"/>
    </source>
</evidence>
<evidence type="ECO:0000259" key="2">
    <source>
        <dbReference type="Pfam" id="PF00271"/>
    </source>
</evidence>
<dbReference type="GO" id="GO:0006283">
    <property type="term" value="P:transcription-coupled nucleotide-excision repair"/>
    <property type="evidence" value="ECO:0007669"/>
    <property type="project" value="TreeGrafter"/>
</dbReference>